<evidence type="ECO:0000313" key="1">
    <source>
        <dbReference type="EMBL" id="SFO82085.1"/>
    </source>
</evidence>
<name>A0A1I5KAN8_9SPHN</name>
<gene>
    <name evidence="1" type="ORF">SAMN04488060_0050</name>
</gene>
<dbReference type="RefSeq" id="WP_090476241.1">
    <property type="nucleotide sequence ID" value="NZ_FOWZ01000001.1"/>
</dbReference>
<sequence>MPCLILEFQNLDGEAIDTVTIEGDNPTHALSYLEERETPFPVKLWRERYRGREYLGEVQRDRAGVWHILETEPIARER</sequence>
<accession>A0A1I5KAN8</accession>
<dbReference type="STRING" id="604088.SAMN04488060_0050"/>
<organism evidence="1 2">
    <name type="scientific">Qipengyuania nanhaisediminis</name>
    <dbReference type="NCBI Taxonomy" id="604088"/>
    <lineage>
        <taxon>Bacteria</taxon>
        <taxon>Pseudomonadati</taxon>
        <taxon>Pseudomonadota</taxon>
        <taxon>Alphaproteobacteria</taxon>
        <taxon>Sphingomonadales</taxon>
        <taxon>Erythrobacteraceae</taxon>
        <taxon>Qipengyuania</taxon>
    </lineage>
</organism>
<reference evidence="2" key="1">
    <citation type="submission" date="2016-10" db="EMBL/GenBank/DDBJ databases">
        <authorList>
            <person name="Varghese N."/>
            <person name="Submissions S."/>
        </authorList>
    </citation>
    <scope>NUCLEOTIDE SEQUENCE [LARGE SCALE GENOMIC DNA]</scope>
    <source>
        <strain evidence="2">CGMCC 1.7715</strain>
    </source>
</reference>
<proteinExistence type="predicted"/>
<protein>
    <submittedName>
        <fullName evidence="1">Uncharacterized protein</fullName>
    </submittedName>
</protein>
<dbReference type="OrthoDB" id="7433248at2"/>
<keyword evidence="2" id="KW-1185">Reference proteome</keyword>
<dbReference type="Proteomes" id="UP000199331">
    <property type="component" value="Unassembled WGS sequence"/>
</dbReference>
<evidence type="ECO:0000313" key="2">
    <source>
        <dbReference type="Proteomes" id="UP000199331"/>
    </source>
</evidence>
<dbReference type="AlphaFoldDB" id="A0A1I5KAN8"/>
<dbReference type="EMBL" id="FOWZ01000001">
    <property type="protein sequence ID" value="SFO82085.1"/>
    <property type="molecule type" value="Genomic_DNA"/>
</dbReference>